<feature type="transmembrane region" description="Helical" evidence="5">
    <location>
        <begin position="19"/>
        <end position="37"/>
    </location>
</feature>
<dbReference type="EMBL" id="CP140154">
    <property type="protein sequence ID" value="WQG92084.1"/>
    <property type="molecule type" value="Genomic_DNA"/>
</dbReference>
<evidence type="ECO:0000313" key="7">
    <source>
        <dbReference type="EMBL" id="SFW75800.1"/>
    </source>
</evidence>
<feature type="transmembrane region" description="Helical" evidence="5">
    <location>
        <begin position="219"/>
        <end position="245"/>
    </location>
</feature>
<dbReference type="PANTHER" id="PTHR37422:SF13">
    <property type="entry name" value="LIPOPOLYSACCHARIDE BIOSYNTHESIS PROTEIN PA4999-RELATED"/>
    <property type="match status" value="1"/>
</dbReference>
<dbReference type="Proteomes" id="UP001326715">
    <property type="component" value="Chromosome"/>
</dbReference>
<dbReference type="GO" id="GO:0016020">
    <property type="term" value="C:membrane"/>
    <property type="evidence" value="ECO:0007669"/>
    <property type="project" value="UniProtKB-SubCell"/>
</dbReference>
<evidence type="ECO:0000256" key="2">
    <source>
        <dbReference type="ARBA" id="ARBA00022692"/>
    </source>
</evidence>
<dbReference type="InterPro" id="IPR051533">
    <property type="entry name" value="WaaL-like"/>
</dbReference>
<feature type="transmembrane region" description="Helical" evidence="5">
    <location>
        <begin position="368"/>
        <end position="387"/>
    </location>
</feature>
<keyword evidence="4 5" id="KW-0472">Membrane</keyword>
<keyword evidence="10" id="KW-1185">Reference proteome</keyword>
<feature type="transmembrane region" description="Helical" evidence="5">
    <location>
        <begin position="332"/>
        <end position="356"/>
    </location>
</feature>
<proteinExistence type="predicted"/>
<feature type="transmembrane region" description="Helical" evidence="5">
    <location>
        <begin position="189"/>
        <end position="207"/>
    </location>
</feature>
<accession>A0A1K1RUG2</accession>
<dbReference type="Proteomes" id="UP000183788">
    <property type="component" value="Unassembled WGS sequence"/>
</dbReference>
<keyword evidence="3 5" id="KW-1133">Transmembrane helix</keyword>
<feature type="transmembrane region" description="Helical" evidence="5">
    <location>
        <begin position="43"/>
        <end position="64"/>
    </location>
</feature>
<protein>
    <submittedName>
        <fullName evidence="7 8">O-antigen ligase</fullName>
    </submittedName>
</protein>
<evidence type="ECO:0000256" key="3">
    <source>
        <dbReference type="ARBA" id="ARBA00022989"/>
    </source>
</evidence>
<feature type="transmembrane region" description="Helical" evidence="5">
    <location>
        <begin position="144"/>
        <end position="162"/>
    </location>
</feature>
<evidence type="ECO:0000256" key="5">
    <source>
        <dbReference type="SAM" id="Phobius"/>
    </source>
</evidence>
<keyword evidence="2 5" id="KW-0812">Transmembrane</keyword>
<dbReference type="EMBL" id="FPIZ01000014">
    <property type="protein sequence ID" value="SFW75800.1"/>
    <property type="molecule type" value="Genomic_DNA"/>
</dbReference>
<dbReference type="Pfam" id="PF04932">
    <property type="entry name" value="Wzy_C"/>
    <property type="match status" value="1"/>
</dbReference>
<evidence type="ECO:0000256" key="4">
    <source>
        <dbReference type="ARBA" id="ARBA00023136"/>
    </source>
</evidence>
<reference evidence="7 9" key="1">
    <citation type="submission" date="2016-11" db="EMBL/GenBank/DDBJ databases">
        <authorList>
            <person name="Jaros S."/>
            <person name="Januszkiewicz K."/>
            <person name="Wedrychowicz H."/>
        </authorList>
    </citation>
    <scope>NUCLEOTIDE SEQUENCE [LARGE SCALE GENOMIC DNA]</scope>
    <source>
        <strain evidence="7 9">DSM 784</strain>
    </source>
</reference>
<reference evidence="8 10" key="2">
    <citation type="submission" date="2023-11" db="EMBL/GenBank/DDBJ databases">
        <title>MicrobeMod: A computational toolkit for identifying prokaryotic methylation and restriction-modification with nanopore sequencing.</title>
        <authorList>
            <person name="Crits-Christoph A."/>
            <person name="Kang S.C."/>
            <person name="Lee H."/>
            <person name="Ostrov N."/>
        </authorList>
    </citation>
    <scope>NUCLEOTIDE SEQUENCE [LARGE SCALE GENOMIC DNA]</scope>
    <source>
        <strain evidence="8 10">ATCC 23090</strain>
    </source>
</reference>
<dbReference type="PANTHER" id="PTHR37422">
    <property type="entry name" value="TEICHURONIC ACID BIOSYNTHESIS PROTEIN TUAE"/>
    <property type="match status" value="1"/>
</dbReference>
<evidence type="ECO:0000259" key="6">
    <source>
        <dbReference type="Pfam" id="PF04932"/>
    </source>
</evidence>
<organism evidence="7 9">
    <name type="scientific">Chitinophaga sancti</name>
    <dbReference type="NCBI Taxonomy" id="1004"/>
    <lineage>
        <taxon>Bacteria</taxon>
        <taxon>Pseudomonadati</taxon>
        <taxon>Bacteroidota</taxon>
        <taxon>Chitinophagia</taxon>
        <taxon>Chitinophagales</taxon>
        <taxon>Chitinophagaceae</taxon>
        <taxon>Chitinophaga</taxon>
    </lineage>
</organism>
<keyword evidence="7" id="KW-0436">Ligase</keyword>
<feature type="transmembrane region" description="Helical" evidence="5">
    <location>
        <begin position="251"/>
        <end position="273"/>
    </location>
</feature>
<feature type="transmembrane region" description="Helical" evidence="5">
    <location>
        <begin position="84"/>
        <end position="101"/>
    </location>
</feature>
<evidence type="ECO:0000313" key="10">
    <source>
        <dbReference type="Proteomes" id="UP001326715"/>
    </source>
</evidence>
<dbReference type="RefSeq" id="WP_072363285.1">
    <property type="nucleotide sequence ID" value="NZ_CP139972.1"/>
</dbReference>
<evidence type="ECO:0000313" key="9">
    <source>
        <dbReference type="Proteomes" id="UP000183788"/>
    </source>
</evidence>
<dbReference type="AlphaFoldDB" id="A0A1K1RUG2"/>
<gene>
    <name evidence="7" type="ORF">SAMN05661012_04292</name>
    <name evidence="8" type="ORF">SR876_11260</name>
</gene>
<dbReference type="GO" id="GO:0016874">
    <property type="term" value="F:ligase activity"/>
    <property type="evidence" value="ECO:0007669"/>
    <property type="project" value="UniProtKB-KW"/>
</dbReference>
<dbReference type="InterPro" id="IPR007016">
    <property type="entry name" value="O-antigen_ligase-rel_domated"/>
</dbReference>
<dbReference type="STRING" id="1004.SAMN05661012_04292"/>
<feature type="domain" description="O-antigen ligase-related" evidence="6">
    <location>
        <begin position="218"/>
        <end position="348"/>
    </location>
</feature>
<evidence type="ECO:0000313" key="8">
    <source>
        <dbReference type="EMBL" id="WQG92084.1"/>
    </source>
</evidence>
<dbReference type="OrthoDB" id="635527at2"/>
<sequence>MQNNPDDLLRPNKQFLKQINILLTIILFIMVAGFFTWSENVNITRVIKVIGRLGMTIWIIVIHYKIINKGAIGGFRWVNQVSPFLYFSYLILGFISFLWSTDVGYSALQWFMDLESLVFSFYYVKSLMLLETYFPGNDIRFYNLMGNVAFMLLAIFVIGMIVDPDTYFRLVEGGEDRRLGGYIMNPNELGMLCGLGVSCLIFDLYRFKKKAWTIIKIAIMVYVLILTKSRSSLVGLLIIVFFHVRRLNSKLIIYGIYAAVIAAIPVAVEKLILRKGGIDDILSMTGRMPFWKALISEGLPREPLLGFGFMRIDYKDKFESVHTYAGHMTHNTFMQVLMNLGFVGLCLVLVQLVFTFRGFLREEQEKKLMLLGIIIPVLINSFTEFGIFGETNYGILFFQMLIFIISLRPPLRLTPAEKFYLLKKRARLSSDKFSHA</sequence>
<evidence type="ECO:0000256" key="1">
    <source>
        <dbReference type="ARBA" id="ARBA00004141"/>
    </source>
</evidence>
<name>A0A1K1RUG2_9BACT</name>
<comment type="subcellular location">
    <subcellularLocation>
        <location evidence="1">Membrane</location>
        <topology evidence="1">Multi-pass membrane protein</topology>
    </subcellularLocation>
</comment>